<evidence type="ECO:0000313" key="1">
    <source>
        <dbReference type="EMBL" id="MCR2807713.1"/>
    </source>
</evidence>
<name>A0A9X2SDB4_9BACL</name>
<evidence type="ECO:0000313" key="2">
    <source>
        <dbReference type="Proteomes" id="UP001141950"/>
    </source>
</evidence>
<proteinExistence type="predicted"/>
<organism evidence="1 2">
    <name type="scientific">Paenibacillus soyae</name>
    <dbReference type="NCBI Taxonomy" id="2969249"/>
    <lineage>
        <taxon>Bacteria</taxon>
        <taxon>Bacillati</taxon>
        <taxon>Bacillota</taxon>
        <taxon>Bacilli</taxon>
        <taxon>Bacillales</taxon>
        <taxon>Paenibacillaceae</taxon>
        <taxon>Paenibacillus</taxon>
    </lineage>
</organism>
<dbReference type="RefSeq" id="WP_257452449.1">
    <property type="nucleotide sequence ID" value="NZ_JANIPJ010000032.1"/>
</dbReference>
<gene>
    <name evidence="1" type="ORF">NQZ67_27860</name>
</gene>
<dbReference type="AlphaFoldDB" id="A0A9X2SDB4"/>
<sequence length="222" mass="24346">MFNSFISRQDTVVTINGTSRVSGGETGDIVNIDTVTTLTQPPGQALTLVLPAITNDPQRAYIRTLDELDNKAVFQSPISTALLDADMDDAQRTALEAAIAANEAQWEQIQVMASSIQVTKIDLGANDQELKFFLHKTLQPDESGIYTISFIAPFSNLTPANGFEMSLVIILPHGARPVGDPEVSNPTGGPLPELRSSGDRVGRHIFEYYMRQDPIFTVRYTY</sequence>
<protein>
    <submittedName>
        <fullName evidence="1">Uncharacterized protein</fullName>
    </submittedName>
</protein>
<reference evidence="1" key="1">
    <citation type="submission" date="2022-08" db="EMBL/GenBank/DDBJ databases">
        <title>The genomic sequence of strain Paenibacillus sp. SCIV0701.</title>
        <authorList>
            <person name="Zhao H."/>
        </authorList>
    </citation>
    <scope>NUCLEOTIDE SEQUENCE</scope>
    <source>
        <strain evidence="1">SCIV0701</strain>
    </source>
</reference>
<accession>A0A9X2SDB4</accession>
<comment type="caution">
    <text evidence="1">The sequence shown here is derived from an EMBL/GenBank/DDBJ whole genome shotgun (WGS) entry which is preliminary data.</text>
</comment>
<dbReference type="Proteomes" id="UP001141950">
    <property type="component" value="Unassembled WGS sequence"/>
</dbReference>
<keyword evidence="2" id="KW-1185">Reference proteome</keyword>
<dbReference type="EMBL" id="JANIPJ010000032">
    <property type="protein sequence ID" value="MCR2807713.1"/>
    <property type="molecule type" value="Genomic_DNA"/>
</dbReference>